<dbReference type="SMART" id="SM00342">
    <property type="entry name" value="HTH_ARAC"/>
    <property type="match status" value="1"/>
</dbReference>
<keyword evidence="2 8" id="KW-0238">DNA-binding</keyword>
<evidence type="ECO:0000256" key="4">
    <source>
        <dbReference type="ARBA" id="ARBA00023163"/>
    </source>
</evidence>
<dbReference type="PANTHER" id="PTHR46796">
    <property type="entry name" value="HTH-TYPE TRANSCRIPTIONAL ACTIVATOR RHAS-RELATED"/>
    <property type="match status" value="1"/>
</dbReference>
<keyword evidence="10" id="KW-1185">Reference proteome</keyword>
<dbReference type="PROSITE" id="PS01124">
    <property type="entry name" value="HTH_ARAC_FAMILY_2"/>
    <property type="match status" value="1"/>
</dbReference>
<evidence type="ECO:0000313" key="8">
    <source>
        <dbReference type="EMBL" id="PPK56510.1"/>
    </source>
</evidence>
<comment type="caution">
    <text evidence="8">The sequence shown here is derived from an EMBL/GenBank/DDBJ whole genome shotgun (WGS) entry which is preliminary data.</text>
</comment>
<evidence type="ECO:0000313" key="10">
    <source>
        <dbReference type="Proteomes" id="UP000239648"/>
    </source>
</evidence>
<dbReference type="AlphaFoldDB" id="A0A2S6GAU6"/>
<sequence length="324" mass="36527">MRHPQSKSELEAYLRLNRAAAGEWLHALRHLLGCDDLECHARRSQAVFGSLSAIEADAGVVCVLNVAQEMEFTHCLLAGALLVMPLEGRCEVALTDGPRLPMVPLATVPADQEFTLTVGGGSRLALVFPVPGHIPRWPVQGAANALAVCLWQFLFRSEYFHGHRHACEEVNQLFARVRELLSSGDPHPAGEEPSMELDRRLVRVVDKIRNEPQWAFNLQELASHSGVSERNLYYLMKRATGMTPYRFYQRCRLIRVRRRLVDCQCDIPHISWYAADEGFSHLGRFAALYRDHFGELPSETVQWRRRLQALDNMSAPSGKTCTAS</sequence>
<reference evidence="8 9" key="2">
    <citation type="submission" date="2018-02" db="EMBL/GenBank/DDBJ databases">
        <title>Subsurface microbial communities from deep shales in Ohio and West Virginia, USA.</title>
        <authorList>
            <person name="Wrighton K."/>
        </authorList>
    </citation>
    <scope>NUCLEOTIDE SEQUENCE [LARGE SCALE GENOMIC DNA]</scope>
    <source>
        <strain evidence="8 9">UTICA-S1B9</strain>
    </source>
</reference>
<evidence type="ECO:0000256" key="3">
    <source>
        <dbReference type="ARBA" id="ARBA00023159"/>
    </source>
</evidence>
<dbReference type="InterPro" id="IPR009057">
    <property type="entry name" value="Homeodomain-like_sf"/>
</dbReference>
<dbReference type="GO" id="GO:0043565">
    <property type="term" value="F:sequence-specific DNA binding"/>
    <property type="evidence" value="ECO:0007669"/>
    <property type="project" value="InterPro"/>
</dbReference>
<keyword evidence="3" id="KW-0010">Activator</keyword>
<keyword evidence="1" id="KW-0805">Transcription regulation</keyword>
<feature type="domain" description="HTH araC/xylS-type" evidence="6">
    <location>
        <begin position="199"/>
        <end position="303"/>
    </location>
</feature>
<dbReference type="Proteomes" id="UP000239446">
    <property type="component" value="Unassembled WGS sequence"/>
</dbReference>
<dbReference type="GO" id="GO:0003700">
    <property type="term" value="F:DNA-binding transcription factor activity"/>
    <property type="evidence" value="ECO:0007669"/>
    <property type="project" value="InterPro"/>
</dbReference>
<evidence type="ECO:0000259" key="6">
    <source>
        <dbReference type="PROSITE" id="PS01124"/>
    </source>
</evidence>
<dbReference type="Proteomes" id="UP000239648">
    <property type="component" value="Unassembled WGS sequence"/>
</dbReference>
<proteinExistence type="predicted"/>
<dbReference type="Pfam" id="PF12833">
    <property type="entry name" value="HTH_18"/>
    <property type="match status" value="1"/>
</dbReference>
<dbReference type="RefSeq" id="WP_104414769.1">
    <property type="nucleotide sequence ID" value="NZ_PTIT01000001.1"/>
</dbReference>
<accession>A0A2S6GAU6</accession>
<protein>
    <submittedName>
        <fullName evidence="8">AraC-like DNA-binding protein</fullName>
    </submittedName>
</protein>
<dbReference type="PANTHER" id="PTHR46796:SF6">
    <property type="entry name" value="ARAC SUBFAMILY"/>
    <property type="match status" value="1"/>
</dbReference>
<reference evidence="7 10" key="1">
    <citation type="submission" date="2018-02" db="EMBL/GenBank/DDBJ databases">
        <title>Deep subsurface shale carbon reservoir microbial communities from Ohio and West Virginia, USA.</title>
        <authorList>
            <person name="Wrighton K."/>
        </authorList>
    </citation>
    <scope>NUCLEOTIDE SEQUENCE [LARGE SCALE GENOMIC DNA]</scope>
    <source>
        <strain evidence="7 10">UTICA-S1B6</strain>
    </source>
</reference>
<dbReference type="InterPro" id="IPR018060">
    <property type="entry name" value="HTH_AraC"/>
</dbReference>
<name>A0A2S6GAU6_9GAMM</name>
<comment type="function">
    <text evidence="5">Regulatory protein of the TOL plasmid xyl operons. XylS activates the xylXYZLTEGFJQKIH operon required for the degradation of toluene, m-xylene and p-xylene.</text>
</comment>
<dbReference type="OrthoDB" id="6003540at2"/>
<evidence type="ECO:0000313" key="9">
    <source>
        <dbReference type="Proteomes" id="UP000239446"/>
    </source>
</evidence>
<dbReference type="InterPro" id="IPR050204">
    <property type="entry name" value="AraC_XylS_family_regulators"/>
</dbReference>
<dbReference type="SUPFAM" id="SSF46689">
    <property type="entry name" value="Homeodomain-like"/>
    <property type="match status" value="1"/>
</dbReference>
<dbReference type="EMBL" id="PTIT01000001">
    <property type="protein sequence ID" value="PPK53696.1"/>
    <property type="molecule type" value="Genomic_DNA"/>
</dbReference>
<organism evidence="8 9">
    <name type="scientific">Marinobacter persicus</name>
    <dbReference type="NCBI Taxonomy" id="930118"/>
    <lineage>
        <taxon>Bacteria</taxon>
        <taxon>Pseudomonadati</taxon>
        <taxon>Pseudomonadota</taxon>
        <taxon>Gammaproteobacteria</taxon>
        <taxon>Pseudomonadales</taxon>
        <taxon>Marinobacteraceae</taxon>
        <taxon>Marinobacter</taxon>
    </lineage>
</organism>
<dbReference type="EMBL" id="PTIU01000001">
    <property type="protein sequence ID" value="PPK56510.1"/>
    <property type="molecule type" value="Genomic_DNA"/>
</dbReference>
<evidence type="ECO:0000313" key="7">
    <source>
        <dbReference type="EMBL" id="PPK53696.1"/>
    </source>
</evidence>
<evidence type="ECO:0000256" key="5">
    <source>
        <dbReference type="ARBA" id="ARBA00037345"/>
    </source>
</evidence>
<evidence type="ECO:0000256" key="2">
    <source>
        <dbReference type="ARBA" id="ARBA00023125"/>
    </source>
</evidence>
<evidence type="ECO:0000256" key="1">
    <source>
        <dbReference type="ARBA" id="ARBA00023015"/>
    </source>
</evidence>
<gene>
    <name evidence="8" type="ORF">B0H24_1001210</name>
    <name evidence="7" type="ORF">BY455_101210</name>
</gene>
<dbReference type="Gene3D" id="1.10.10.60">
    <property type="entry name" value="Homeodomain-like"/>
    <property type="match status" value="1"/>
</dbReference>
<keyword evidence="4" id="KW-0804">Transcription</keyword>